<keyword evidence="2 7" id="KW-0813">Transport</keyword>
<comment type="caution">
    <text evidence="9">The sequence shown here is derived from an EMBL/GenBank/DDBJ whole genome shotgun (WGS) entry which is preliminary data.</text>
</comment>
<evidence type="ECO:0000313" key="10">
    <source>
        <dbReference type="Proteomes" id="UP000651112"/>
    </source>
</evidence>
<gene>
    <name evidence="9" type="ORF">H8B21_06360</name>
</gene>
<comment type="similarity">
    <text evidence="7">Belongs to the TonB-dependent receptor family.</text>
</comment>
<keyword evidence="6 7" id="KW-0998">Cell outer membrane</keyword>
<feature type="domain" description="TonB-dependent receptor plug" evidence="8">
    <location>
        <begin position="217"/>
        <end position="323"/>
    </location>
</feature>
<dbReference type="SUPFAM" id="SSF56935">
    <property type="entry name" value="Porins"/>
    <property type="match status" value="1"/>
</dbReference>
<dbReference type="EMBL" id="JACNYL010000002">
    <property type="protein sequence ID" value="MBD1421192.1"/>
    <property type="molecule type" value="Genomic_DNA"/>
</dbReference>
<dbReference type="NCBIfam" id="TIGR04057">
    <property type="entry name" value="SusC_RagA_signa"/>
    <property type="match status" value="1"/>
</dbReference>
<evidence type="ECO:0000259" key="8">
    <source>
        <dbReference type="Pfam" id="PF07715"/>
    </source>
</evidence>
<dbReference type="InterPro" id="IPR023996">
    <property type="entry name" value="TonB-dep_OMP_SusC/RagA"/>
</dbReference>
<evidence type="ECO:0000256" key="6">
    <source>
        <dbReference type="ARBA" id="ARBA00023237"/>
    </source>
</evidence>
<reference evidence="9 10" key="1">
    <citation type="submission" date="2020-08" db="EMBL/GenBank/DDBJ databases">
        <title>Sphingobacterium sp. DN00404 isolated from aquaculture water.</title>
        <authorList>
            <person name="Zhang M."/>
        </authorList>
    </citation>
    <scope>NUCLEOTIDE SEQUENCE [LARGE SCALE GENOMIC DNA]</scope>
    <source>
        <strain evidence="9 10">KCTC 42746</strain>
    </source>
</reference>
<dbReference type="Proteomes" id="UP000651112">
    <property type="component" value="Unassembled WGS sequence"/>
</dbReference>
<name>A0ABR7XQN6_9SPHI</name>
<comment type="subcellular location">
    <subcellularLocation>
        <location evidence="1 7">Cell outer membrane</location>
        <topology evidence="1 7">Multi-pass membrane protein</topology>
    </subcellularLocation>
</comment>
<dbReference type="InterPro" id="IPR039426">
    <property type="entry name" value="TonB-dep_rcpt-like"/>
</dbReference>
<dbReference type="PROSITE" id="PS52016">
    <property type="entry name" value="TONB_DEPENDENT_REC_3"/>
    <property type="match status" value="1"/>
</dbReference>
<evidence type="ECO:0000256" key="2">
    <source>
        <dbReference type="ARBA" id="ARBA00022448"/>
    </source>
</evidence>
<dbReference type="Gene3D" id="2.60.40.1120">
    <property type="entry name" value="Carboxypeptidase-like, regulatory domain"/>
    <property type="match status" value="1"/>
</dbReference>
<dbReference type="InterPro" id="IPR008969">
    <property type="entry name" value="CarboxyPept-like_regulatory"/>
</dbReference>
<keyword evidence="10" id="KW-1185">Reference proteome</keyword>
<dbReference type="Gene3D" id="2.170.130.10">
    <property type="entry name" value="TonB-dependent receptor, plug domain"/>
    <property type="match status" value="1"/>
</dbReference>
<dbReference type="Gene3D" id="2.40.170.20">
    <property type="entry name" value="TonB-dependent receptor, beta-barrel domain"/>
    <property type="match status" value="1"/>
</dbReference>
<dbReference type="Pfam" id="PF07715">
    <property type="entry name" value="Plug"/>
    <property type="match status" value="1"/>
</dbReference>
<accession>A0ABR7XQN6</accession>
<dbReference type="InterPro" id="IPR023997">
    <property type="entry name" value="TonB-dep_OMP_SusC/RagA_CS"/>
</dbReference>
<keyword evidence="4 7" id="KW-0812">Transmembrane</keyword>
<dbReference type="InterPro" id="IPR036942">
    <property type="entry name" value="Beta-barrel_TonB_sf"/>
</dbReference>
<keyword evidence="3 7" id="KW-1134">Transmembrane beta strand</keyword>
<dbReference type="NCBIfam" id="TIGR04056">
    <property type="entry name" value="OMP_RagA_SusC"/>
    <property type="match status" value="1"/>
</dbReference>
<evidence type="ECO:0000313" key="9">
    <source>
        <dbReference type="EMBL" id="MBD1421192.1"/>
    </source>
</evidence>
<evidence type="ECO:0000256" key="1">
    <source>
        <dbReference type="ARBA" id="ARBA00004571"/>
    </source>
</evidence>
<evidence type="ECO:0000256" key="4">
    <source>
        <dbReference type="ARBA" id="ARBA00022692"/>
    </source>
</evidence>
<dbReference type="RefSeq" id="WP_190312981.1">
    <property type="nucleotide sequence ID" value="NZ_JACNYL010000002.1"/>
</dbReference>
<dbReference type="SUPFAM" id="SSF49464">
    <property type="entry name" value="Carboxypeptidase regulatory domain-like"/>
    <property type="match status" value="1"/>
</dbReference>
<dbReference type="InterPro" id="IPR037066">
    <property type="entry name" value="Plug_dom_sf"/>
</dbReference>
<keyword evidence="5 7" id="KW-0472">Membrane</keyword>
<evidence type="ECO:0000256" key="3">
    <source>
        <dbReference type="ARBA" id="ARBA00022452"/>
    </source>
</evidence>
<sequence>MNYKKSKAINLKWVTPLLLSIILFSSHSVGQISVKARQVNARRILNDIEQQSNYRFVYDESSIQFPLVNVELTNASIEHALSTLFANTDIAYKIVKKNILLKNINQSASPVVSINNQEDVPQRYTYTGNVQNEEGTALAGASVRLKNTDIVTSTDENGHFMLESETQKGIIQISFVGYETIEVSAKIQMGTIVLPMLASEISEVTVNLNTGYQTIPKERATGAFGSLPKESLEQQRLNDLNTLLEGRIAGYHDGRIRGTTSMNGVTSPLFVVDGFPIETSAIQFNGNIEEALPNLNLEDIESITILRDAAAASIYGARAANGVVVIVTKKGKAQGTEVNASAVVTHTPYYYNTSRITSSADIIGIEREWAMRNPQLDTLSAAGANSWLNQMIYPTRGIQTILQRYAGKISESEMNSLLDEMANSGYRYFDDVERYGKRNPFAQQYNVNIANGSEKNRFYASATYKKNLLEDTYSKDDNLGINLRNTTQITDWLSVELSSFLTYGHANQQTYNLLSPQFTYMPYDGLKNADGSNYISTEESRLSLQTRDIIRANNLYNMDIDPLNEMANNIQQERRFGNRSYIKLNVKFADWISYTGSFQYEFTRNKGETLYDKNSFYVRNRVNGFAREIDGQLKYLIPYGHIFATNEQNNNSYIFRQQVDINRSFGEDHSLNAIVGTEIRNNHFTRTNQTLHNYDPMVLTYDMLAPGIGSGGGVLGTYAQFDQRTDVYGIFDQVRRYVSLYANAGYAYRDTYLLSGSVRYDRSNLWGTSSKYQNKPIWSLGAGWNVDREDFFDVDWVDQLKIRTSYGIGGNIAQDVSPYLTTYYSSNPNVGGISGTVSSRPNPLLSWEKTTTINVGADFNILNNRIMGSIDYYRKKGEDLLASAQGIPTEGFGYSTYDLNNGGMTNHGIETTLGATVLRKDDFSWNMNVLHAYNKNKVTYVDVEAPVYFLQIDYPNAFPRIGNPYQAIYGYAWAGLDADGMPQVYNDIGEKVTSTPSTLESVVYAGSTIPTHTFSWTNSLTYKNFDFSIMMTYQTGHKIRNSDLPYLGGTSRFANIRIVNKDIAHRWTTPGDEEHTDIPRLVFPEEEDLYNAQSENIYRNANINVLDARNLNIRNMSLAYRIPASYLAKFHIPAARIQMNAENVALFAKSKNAKNMLGGYRRPNYVFGLYLTL</sequence>
<dbReference type="InterPro" id="IPR012910">
    <property type="entry name" value="Plug_dom"/>
</dbReference>
<evidence type="ECO:0000256" key="7">
    <source>
        <dbReference type="PROSITE-ProRule" id="PRU01360"/>
    </source>
</evidence>
<protein>
    <submittedName>
        <fullName evidence="9">SusC/RagA family TonB-linked outer membrane protein</fullName>
    </submittedName>
</protein>
<evidence type="ECO:0000256" key="5">
    <source>
        <dbReference type="ARBA" id="ARBA00023136"/>
    </source>
</evidence>
<dbReference type="Pfam" id="PF13715">
    <property type="entry name" value="CarbopepD_reg_2"/>
    <property type="match status" value="1"/>
</dbReference>
<organism evidence="9 10">
    <name type="scientific">Sphingobacterium chuzhouense</name>
    <dbReference type="NCBI Taxonomy" id="1742264"/>
    <lineage>
        <taxon>Bacteria</taxon>
        <taxon>Pseudomonadati</taxon>
        <taxon>Bacteroidota</taxon>
        <taxon>Sphingobacteriia</taxon>
        <taxon>Sphingobacteriales</taxon>
        <taxon>Sphingobacteriaceae</taxon>
        <taxon>Sphingobacterium</taxon>
    </lineage>
</organism>
<proteinExistence type="inferred from homology"/>